<accession>A0A7X3FPS2</accession>
<dbReference type="InterPro" id="IPR038186">
    <property type="entry name" value="CHAD_dom_sf"/>
</dbReference>
<reference evidence="2 3" key="1">
    <citation type="submission" date="2019-12" db="EMBL/GenBank/DDBJ databases">
        <title>Devosia maris sp. nov., isolated from the deep seawater.</title>
        <authorList>
            <person name="Liu Y."/>
        </authorList>
    </citation>
    <scope>NUCLEOTIDE SEQUENCE [LARGE SCALE GENOMIC DNA]</scope>
    <source>
        <strain evidence="2 3">L53-10-65</strain>
    </source>
</reference>
<evidence type="ECO:0000313" key="3">
    <source>
        <dbReference type="Proteomes" id="UP000438106"/>
    </source>
</evidence>
<dbReference type="SMART" id="SM00880">
    <property type="entry name" value="CHAD"/>
    <property type="match status" value="1"/>
</dbReference>
<dbReference type="RefSeq" id="WP_157289441.1">
    <property type="nucleotide sequence ID" value="NZ_WQRF01000001.1"/>
</dbReference>
<gene>
    <name evidence="2" type="ORF">GO014_05760</name>
</gene>
<dbReference type="AlphaFoldDB" id="A0A7X3FPS2"/>
<feature type="domain" description="CHAD" evidence="1">
    <location>
        <begin position="8"/>
        <end position="283"/>
    </location>
</feature>
<evidence type="ECO:0000313" key="2">
    <source>
        <dbReference type="EMBL" id="MVS98523.1"/>
    </source>
</evidence>
<dbReference type="Gene3D" id="1.40.20.10">
    <property type="entry name" value="CHAD domain"/>
    <property type="match status" value="1"/>
</dbReference>
<dbReference type="Pfam" id="PF05235">
    <property type="entry name" value="CHAD"/>
    <property type="match status" value="1"/>
</dbReference>
<dbReference type="EMBL" id="WQRF01000001">
    <property type="protein sequence ID" value="MVS98523.1"/>
    <property type="molecule type" value="Genomic_DNA"/>
</dbReference>
<dbReference type="Proteomes" id="UP000438106">
    <property type="component" value="Unassembled WGS sequence"/>
</dbReference>
<name>A0A7X3FPS2_9HYPH</name>
<dbReference type="PANTHER" id="PTHR39339:SF1">
    <property type="entry name" value="CHAD DOMAIN-CONTAINING PROTEIN"/>
    <property type="match status" value="1"/>
</dbReference>
<comment type="caution">
    <text evidence="2">The sequence shown here is derived from an EMBL/GenBank/DDBJ whole genome shotgun (WGS) entry which is preliminary data.</text>
</comment>
<protein>
    <submittedName>
        <fullName evidence="2">CHAD domain-containing protein</fullName>
    </submittedName>
</protein>
<organism evidence="2 3">
    <name type="scientific">Devosia marina</name>
    <dbReference type="NCBI Taxonomy" id="2683198"/>
    <lineage>
        <taxon>Bacteria</taxon>
        <taxon>Pseudomonadati</taxon>
        <taxon>Pseudomonadota</taxon>
        <taxon>Alphaproteobacteria</taxon>
        <taxon>Hyphomicrobiales</taxon>
        <taxon>Devosiaceae</taxon>
        <taxon>Devosia</taxon>
    </lineage>
</organism>
<keyword evidence="3" id="KW-1185">Reference proteome</keyword>
<evidence type="ECO:0000259" key="1">
    <source>
        <dbReference type="PROSITE" id="PS51708"/>
    </source>
</evidence>
<dbReference type="PANTHER" id="PTHR39339">
    <property type="entry name" value="SLR1444 PROTEIN"/>
    <property type="match status" value="1"/>
</dbReference>
<sequence length="295" mass="32830">MAYAFKQSSGVAGQVRDIATEQIDKALEAIAANEDFDQTVHTLRKSCKKLRALLKLVRPVFDAYEAENEAFRAIADRFSVARDAAVMVQTMLTLVNQSGVRLRVDGVGSVTLLDRLRERARHLRQQMGEEELLALAAADFNAARTRVPGWQFGASGIGIVQPGLKAGYRRFRKRLAKARKTPEGEVVHDWRKAAKVWWYHMRLYEPAAPAIMENLCVRLDELGETLGDHHNLMVLSDWIVSTRAPGDSSADTLLAIIAEQQAALSEKAFVLGRQFAAEPPSGAARRFDAYWQLLG</sequence>
<proteinExistence type="predicted"/>
<dbReference type="PROSITE" id="PS51708">
    <property type="entry name" value="CHAD"/>
    <property type="match status" value="1"/>
</dbReference>
<dbReference type="InterPro" id="IPR007899">
    <property type="entry name" value="CHAD_dom"/>
</dbReference>